<feature type="transmembrane region" description="Helical" evidence="1">
    <location>
        <begin position="151"/>
        <end position="171"/>
    </location>
</feature>
<evidence type="ECO:0000313" key="3">
    <source>
        <dbReference type="Proteomes" id="UP000283633"/>
    </source>
</evidence>
<accession>A0A3R8J564</accession>
<sequence>MLNRVSEFVHANSEKLYLLFFSLYLISVTVNTTTFYVYYPHRIAVLVQLMTVTVMLAKIGLFDQLTTKETIVEVGLLSLVTIVALISSAHYLLVTVLLMMGARNVSFRRIVKTYLIVVGSILLLALIASQLGWIKDITFYTEDGIRRSFGVVYTTDFAAHIFYLGCAYLYLKARKFRLLDLVPVLLGLFVIYFYTRTMTDTIAMIVLLIGFLCYVYRRQLVHLTFIRVGLRYNFLALPIVSALIIGISTVFDYNDKILRLLNDFLSNRLVLGHNGLFAYGVKLFGQPWIPVNGWGGDRATTFTNGMGEVTYFFLDSSFLNMLISYGLLLTIIIVVGISGFLYKRTVENDYLLPVIMLAVAISSAFDQHFLEVTYNVFILACFANLPRYHTQVGPSFKQPVVRERLAEGGRQRE</sequence>
<reference evidence="2 3" key="1">
    <citation type="submission" date="2018-08" db="EMBL/GenBank/DDBJ databases">
        <title>Genome Lactobacillus garii FI11369.</title>
        <authorList>
            <person name="Diaz M."/>
            <person name="Narbad A."/>
        </authorList>
    </citation>
    <scope>NUCLEOTIDE SEQUENCE [LARGE SCALE GENOMIC DNA]</scope>
    <source>
        <strain evidence="2 3">FI11369</strain>
    </source>
</reference>
<proteinExistence type="predicted"/>
<feature type="transmembrane region" description="Helical" evidence="1">
    <location>
        <begin position="229"/>
        <end position="251"/>
    </location>
</feature>
<feature type="transmembrane region" description="Helical" evidence="1">
    <location>
        <begin position="322"/>
        <end position="342"/>
    </location>
</feature>
<organism evidence="2 3">
    <name type="scientific">Lactiplantibacillus garii</name>
    <dbReference type="NCBI Taxonomy" id="2306423"/>
    <lineage>
        <taxon>Bacteria</taxon>
        <taxon>Bacillati</taxon>
        <taxon>Bacillota</taxon>
        <taxon>Bacilli</taxon>
        <taxon>Lactobacillales</taxon>
        <taxon>Lactobacillaceae</taxon>
        <taxon>Lactiplantibacillus</taxon>
    </lineage>
</organism>
<name>A0A3R8J564_9LACO</name>
<dbReference type="Proteomes" id="UP000283633">
    <property type="component" value="Unassembled WGS sequence"/>
</dbReference>
<keyword evidence="3" id="KW-1185">Reference proteome</keyword>
<dbReference type="EMBL" id="QWZQ01000053">
    <property type="protein sequence ID" value="RRK09475.1"/>
    <property type="molecule type" value="Genomic_DNA"/>
</dbReference>
<keyword evidence="1" id="KW-0812">Transmembrane</keyword>
<gene>
    <name evidence="2" type="ORF">D1831_12420</name>
</gene>
<keyword evidence="1" id="KW-0472">Membrane</keyword>
<evidence type="ECO:0000256" key="1">
    <source>
        <dbReference type="SAM" id="Phobius"/>
    </source>
</evidence>
<dbReference type="OrthoDB" id="2085113at2"/>
<feature type="transmembrane region" description="Helical" evidence="1">
    <location>
        <begin position="111"/>
        <end position="131"/>
    </location>
</feature>
<feature type="transmembrane region" description="Helical" evidence="1">
    <location>
        <begin position="201"/>
        <end position="217"/>
    </location>
</feature>
<feature type="transmembrane region" description="Helical" evidence="1">
    <location>
        <begin position="16"/>
        <end position="38"/>
    </location>
</feature>
<protein>
    <submittedName>
        <fullName evidence="2">Polysaccharide biosynthesis protein</fullName>
    </submittedName>
</protein>
<comment type="caution">
    <text evidence="2">The sequence shown here is derived from an EMBL/GenBank/DDBJ whole genome shotgun (WGS) entry which is preliminary data.</text>
</comment>
<feature type="transmembrane region" description="Helical" evidence="1">
    <location>
        <begin position="74"/>
        <end position="99"/>
    </location>
</feature>
<feature type="transmembrane region" description="Helical" evidence="1">
    <location>
        <begin position="43"/>
        <end position="62"/>
    </location>
</feature>
<feature type="transmembrane region" description="Helical" evidence="1">
    <location>
        <begin position="178"/>
        <end position="195"/>
    </location>
</feature>
<keyword evidence="1" id="KW-1133">Transmembrane helix</keyword>
<evidence type="ECO:0000313" key="2">
    <source>
        <dbReference type="EMBL" id="RRK09475.1"/>
    </source>
</evidence>
<dbReference type="AlphaFoldDB" id="A0A3R8J564"/>